<comment type="caution">
    <text evidence="4">The sequence shown here is derived from an EMBL/GenBank/DDBJ whole genome shotgun (WGS) entry which is preliminary data.</text>
</comment>
<proteinExistence type="inferred from homology"/>
<keyword evidence="2" id="KW-0560">Oxidoreductase</keyword>
<dbReference type="STRING" id="1210089.GCA_001613165_01575"/>
<dbReference type="Pfam" id="PF00106">
    <property type="entry name" value="adh_short"/>
    <property type="match status" value="1"/>
</dbReference>
<sequence>MRTAIVTGGGAGIGREISRLLAETGYRVVVADIDEEAAQGTAEEITAAGGHAHAYRLDVASEAQWDKCAEWVRGEFGPAHVLVNNAGIMDTGGFVETGAAQWQRTVDIDLMSVVYGAKVFGQQMIDAGIHGHIVNLSSGAAFFPARYIPAYAAAKAAVLMASQTLRVELRPKGIGVTAICPGAIRTDLLAHGERAGLDAAEQAAWRAQLGQVQSMAFAGPDKVARVVERAIRRNPAVVPVNPEAWLGYALFRLSPGLLRAVGSVGSFDLADRVLPRIQPLLNRITK</sequence>
<dbReference type="InterPro" id="IPR002347">
    <property type="entry name" value="SDR_fam"/>
</dbReference>
<dbReference type="PRINTS" id="PR00081">
    <property type="entry name" value="GDHRDH"/>
</dbReference>
<dbReference type="FunFam" id="3.40.50.720:FF:000084">
    <property type="entry name" value="Short-chain dehydrogenase reductase"/>
    <property type="match status" value="1"/>
</dbReference>
<dbReference type="PANTHER" id="PTHR43669">
    <property type="entry name" value="5-KETO-D-GLUCONATE 5-REDUCTASE"/>
    <property type="match status" value="1"/>
</dbReference>
<evidence type="ECO:0000256" key="3">
    <source>
        <dbReference type="RuleBase" id="RU000363"/>
    </source>
</evidence>
<dbReference type="Gene3D" id="3.40.50.720">
    <property type="entry name" value="NAD(P)-binding Rossmann-like Domain"/>
    <property type="match status" value="1"/>
</dbReference>
<reference evidence="4 5" key="1">
    <citation type="submission" date="2018-07" db="EMBL/GenBank/DDBJ databases">
        <title>Genomic Encyclopedia of Type Strains, Phase IV (KMG-IV): sequencing the most valuable type-strain genomes for metagenomic binning, comparative biology and taxonomic classification.</title>
        <authorList>
            <person name="Goeker M."/>
        </authorList>
    </citation>
    <scope>NUCLEOTIDE SEQUENCE [LARGE SCALE GENOMIC DNA]</scope>
    <source>
        <strain evidence="4 5">DSM 44952</strain>
    </source>
</reference>
<protein>
    <submittedName>
        <fullName evidence="4">Short-subunit dehydrogenase</fullName>
    </submittedName>
</protein>
<dbReference type="Proteomes" id="UP000255355">
    <property type="component" value="Unassembled WGS sequence"/>
</dbReference>
<dbReference type="InterPro" id="IPR036291">
    <property type="entry name" value="NAD(P)-bd_dom_sf"/>
</dbReference>
<dbReference type="PRINTS" id="PR00080">
    <property type="entry name" value="SDRFAMILY"/>
</dbReference>
<dbReference type="OrthoDB" id="4690547at2"/>
<evidence type="ECO:0000256" key="1">
    <source>
        <dbReference type="ARBA" id="ARBA00006484"/>
    </source>
</evidence>
<dbReference type="PANTHER" id="PTHR43669:SF8">
    <property type="entry name" value="SHORT-CHAIN TYPE DEHYDROGENASE_REDUCTASE-RELATED"/>
    <property type="match status" value="1"/>
</dbReference>
<dbReference type="CDD" id="cd05233">
    <property type="entry name" value="SDR_c"/>
    <property type="match status" value="1"/>
</dbReference>
<dbReference type="AlphaFoldDB" id="A0A370HAZ3"/>
<evidence type="ECO:0000313" key="5">
    <source>
        <dbReference type="Proteomes" id="UP000255355"/>
    </source>
</evidence>
<gene>
    <name evidence="4" type="ORF">DFR68_102220</name>
</gene>
<dbReference type="EMBL" id="QQAZ01000002">
    <property type="protein sequence ID" value="RDI54096.1"/>
    <property type="molecule type" value="Genomic_DNA"/>
</dbReference>
<evidence type="ECO:0000313" key="4">
    <source>
        <dbReference type="EMBL" id="RDI54096.1"/>
    </source>
</evidence>
<accession>A0A370HAZ3</accession>
<organism evidence="4 5">
    <name type="scientific">Nocardia mexicana</name>
    <dbReference type="NCBI Taxonomy" id="279262"/>
    <lineage>
        <taxon>Bacteria</taxon>
        <taxon>Bacillati</taxon>
        <taxon>Actinomycetota</taxon>
        <taxon>Actinomycetes</taxon>
        <taxon>Mycobacteriales</taxon>
        <taxon>Nocardiaceae</taxon>
        <taxon>Nocardia</taxon>
    </lineage>
</organism>
<dbReference type="GO" id="GO:0016491">
    <property type="term" value="F:oxidoreductase activity"/>
    <property type="evidence" value="ECO:0007669"/>
    <property type="project" value="UniProtKB-KW"/>
</dbReference>
<keyword evidence="5" id="KW-1185">Reference proteome</keyword>
<dbReference type="SUPFAM" id="SSF51735">
    <property type="entry name" value="NAD(P)-binding Rossmann-fold domains"/>
    <property type="match status" value="1"/>
</dbReference>
<dbReference type="RefSeq" id="WP_068015752.1">
    <property type="nucleotide sequence ID" value="NZ_QQAZ01000002.1"/>
</dbReference>
<comment type="similarity">
    <text evidence="1 3">Belongs to the short-chain dehydrogenases/reductases (SDR) family.</text>
</comment>
<evidence type="ECO:0000256" key="2">
    <source>
        <dbReference type="ARBA" id="ARBA00023002"/>
    </source>
</evidence>
<name>A0A370HAZ3_9NOCA</name>